<protein>
    <recommendedName>
        <fullName evidence="4">Sel1 repeat family protein</fullName>
    </recommendedName>
</protein>
<dbReference type="Gene3D" id="1.25.40.10">
    <property type="entry name" value="Tetratricopeptide repeat domain"/>
    <property type="match status" value="3"/>
</dbReference>
<dbReference type="PANTHER" id="PTHR45011:SF1">
    <property type="entry name" value="DAP3-BINDING CELL DEATH ENHANCER 1"/>
    <property type="match status" value="1"/>
</dbReference>
<dbReference type="PANTHER" id="PTHR45011">
    <property type="entry name" value="DAP3-BINDING CELL DEATH ENHANCER 1"/>
    <property type="match status" value="1"/>
</dbReference>
<organism evidence="2 3">
    <name type="scientific">Paraburkholderia nemoris</name>
    <dbReference type="NCBI Taxonomy" id="2793076"/>
    <lineage>
        <taxon>Bacteria</taxon>
        <taxon>Pseudomonadati</taxon>
        <taxon>Pseudomonadota</taxon>
        <taxon>Betaproteobacteria</taxon>
        <taxon>Burkholderiales</taxon>
        <taxon>Burkholderiaceae</taxon>
        <taxon>Paraburkholderia</taxon>
    </lineage>
</organism>
<keyword evidence="3" id="KW-1185">Reference proteome</keyword>
<name>A0ABN7MX46_9BURK</name>
<dbReference type="SMART" id="SM00671">
    <property type="entry name" value="SEL1"/>
    <property type="match status" value="5"/>
</dbReference>
<gene>
    <name evidence="2" type="ORF">R69776_06485</name>
</gene>
<feature type="chain" id="PRO_5045201387" description="Sel1 repeat family protein" evidence="1">
    <location>
        <begin position="29"/>
        <end position="401"/>
    </location>
</feature>
<evidence type="ECO:0000256" key="1">
    <source>
        <dbReference type="SAM" id="SignalP"/>
    </source>
</evidence>
<sequence>MVPKKNIRNHCSAIAGLAIAVAATCGCAQVQTNNAVNAGAHGEAKEGGAEAEVMRGLQYTMGPSKNYAQAFALFRKAADQGSANGEYAVAQSYEVGRGVEKDETEAVVWYRKAAEQGVTAARARLRTMFVHGQLTPVDDDRGGKWWHGLVEQAADESQSFSLTYAAAAQGNADAEVTLAVAYLTGVGTPKDRTQATWLFQQAAGQGQTEAQCLVAAISASDDDWTIPAEMTRAADLCINAANHRYADAQLVLSTFYMMGRGVPKDPVQASFWQRTAAEQGRRDAAFMLGDDYEHGKGVPKDAAQSLIWIRKAADQGYPPAMTNLGMQASLAHFTGKEDPLGDKELAKEFLDLGVEYASDSERDLLPNLWASRAAQERERRLQKQWRRIVAPALKPIGADGQ</sequence>
<feature type="signal peptide" evidence="1">
    <location>
        <begin position="1"/>
        <end position="28"/>
    </location>
</feature>
<keyword evidence="1" id="KW-0732">Signal</keyword>
<dbReference type="RefSeq" id="WP_200571825.1">
    <property type="nucleotide sequence ID" value="NZ_CAJNBH010000025.1"/>
</dbReference>
<dbReference type="SUPFAM" id="SSF81901">
    <property type="entry name" value="HCP-like"/>
    <property type="match status" value="1"/>
</dbReference>
<dbReference type="InterPro" id="IPR052748">
    <property type="entry name" value="ISR_Activator"/>
</dbReference>
<evidence type="ECO:0000313" key="2">
    <source>
        <dbReference type="EMBL" id="CAE6828390.1"/>
    </source>
</evidence>
<dbReference type="Pfam" id="PF08238">
    <property type="entry name" value="Sel1"/>
    <property type="match status" value="7"/>
</dbReference>
<dbReference type="PROSITE" id="PS51257">
    <property type="entry name" value="PROKAR_LIPOPROTEIN"/>
    <property type="match status" value="1"/>
</dbReference>
<reference evidence="2 3" key="1">
    <citation type="submission" date="2021-02" db="EMBL/GenBank/DDBJ databases">
        <authorList>
            <person name="Vanwijnsberghe S."/>
        </authorList>
    </citation>
    <scope>NUCLEOTIDE SEQUENCE [LARGE SCALE GENOMIC DNA]</scope>
    <source>
        <strain evidence="2 3">R-69776</strain>
    </source>
</reference>
<evidence type="ECO:0008006" key="4">
    <source>
        <dbReference type="Google" id="ProtNLM"/>
    </source>
</evidence>
<dbReference type="EMBL" id="CAJNBH010000025">
    <property type="protein sequence ID" value="CAE6828390.1"/>
    <property type="molecule type" value="Genomic_DNA"/>
</dbReference>
<accession>A0ABN7MX46</accession>
<comment type="caution">
    <text evidence="2">The sequence shown here is derived from an EMBL/GenBank/DDBJ whole genome shotgun (WGS) entry which is preliminary data.</text>
</comment>
<dbReference type="Proteomes" id="UP000673821">
    <property type="component" value="Unassembled WGS sequence"/>
</dbReference>
<evidence type="ECO:0000313" key="3">
    <source>
        <dbReference type="Proteomes" id="UP000673821"/>
    </source>
</evidence>
<dbReference type="InterPro" id="IPR011990">
    <property type="entry name" value="TPR-like_helical_dom_sf"/>
</dbReference>
<proteinExistence type="predicted"/>
<dbReference type="InterPro" id="IPR006597">
    <property type="entry name" value="Sel1-like"/>
</dbReference>